<dbReference type="RefSeq" id="WP_110104736.1">
    <property type="nucleotide sequence ID" value="NZ_JACBZZ010000001.1"/>
</dbReference>
<evidence type="ECO:0000313" key="1">
    <source>
        <dbReference type="EMBL" id="PXA69451.1"/>
    </source>
</evidence>
<evidence type="ECO:0000313" key="2">
    <source>
        <dbReference type="Proteomes" id="UP000246303"/>
    </source>
</evidence>
<dbReference type="Proteomes" id="UP000246303">
    <property type="component" value="Unassembled WGS sequence"/>
</dbReference>
<reference evidence="1 2" key="1">
    <citation type="submission" date="2018-05" db="EMBL/GenBank/DDBJ databases">
        <title>Genetic diversity of glacier-inhabiting Cryobacterium bacteria in China and description of Cryobacterium mengkeensis sp. nov. and Arthrobacter glacialis sp. nov.</title>
        <authorList>
            <person name="Liu Q."/>
            <person name="Xin Y.-H."/>
        </authorList>
    </citation>
    <scope>NUCLEOTIDE SEQUENCE [LARGE SCALE GENOMIC DNA]</scope>
    <source>
        <strain evidence="1 2">GP3</strain>
    </source>
</reference>
<name>A0A2V3DVW4_9MICC</name>
<dbReference type="AlphaFoldDB" id="A0A2V3DVW4"/>
<sequence length="121" mass="13263">MTENSRLEPTPNERVKQERSQLTGTLVALIGWAVVVVPIILMAVFILAAVLEPSQSMASPARLALIFGGAVLLFCMIAAPHLLGQAVRFKERAMWRAALLTGIPTVCVILYFVFRWLSNLG</sequence>
<protein>
    <submittedName>
        <fullName evidence="1">Uncharacterized protein</fullName>
    </submittedName>
</protein>
<dbReference type="EMBL" id="QHLZ01000001">
    <property type="protein sequence ID" value="PXA69451.1"/>
    <property type="molecule type" value="Genomic_DNA"/>
</dbReference>
<gene>
    <name evidence="1" type="ORF">CVS29_02570</name>
</gene>
<organism evidence="1 2">
    <name type="scientific">Arthrobacter psychrochitiniphilus</name>
    <dbReference type="NCBI Taxonomy" id="291045"/>
    <lineage>
        <taxon>Bacteria</taxon>
        <taxon>Bacillati</taxon>
        <taxon>Actinomycetota</taxon>
        <taxon>Actinomycetes</taxon>
        <taxon>Micrococcales</taxon>
        <taxon>Micrococcaceae</taxon>
        <taxon>Arthrobacter</taxon>
    </lineage>
</organism>
<keyword evidence="2" id="KW-1185">Reference proteome</keyword>
<proteinExistence type="predicted"/>
<accession>A0A2V3DVW4</accession>
<dbReference type="OrthoDB" id="4946992at2"/>
<comment type="caution">
    <text evidence="1">The sequence shown here is derived from an EMBL/GenBank/DDBJ whole genome shotgun (WGS) entry which is preliminary data.</text>
</comment>